<organism evidence="3 4">
    <name type="scientific">Elysia crispata</name>
    <name type="common">lettuce slug</name>
    <dbReference type="NCBI Taxonomy" id="231223"/>
    <lineage>
        <taxon>Eukaryota</taxon>
        <taxon>Metazoa</taxon>
        <taxon>Spiralia</taxon>
        <taxon>Lophotrochozoa</taxon>
        <taxon>Mollusca</taxon>
        <taxon>Gastropoda</taxon>
        <taxon>Heterobranchia</taxon>
        <taxon>Euthyneura</taxon>
        <taxon>Panpulmonata</taxon>
        <taxon>Sacoglossa</taxon>
        <taxon>Placobranchoidea</taxon>
        <taxon>Plakobranchidae</taxon>
        <taxon>Elysia</taxon>
    </lineage>
</organism>
<reference evidence="3" key="1">
    <citation type="journal article" date="2023" name="G3 (Bethesda)">
        <title>A reference genome for the long-term kleptoplast-retaining sea slug Elysia crispata morphotype clarki.</title>
        <authorList>
            <person name="Eastman K.E."/>
            <person name="Pendleton A.L."/>
            <person name="Shaikh M.A."/>
            <person name="Suttiyut T."/>
            <person name="Ogas R."/>
            <person name="Tomko P."/>
            <person name="Gavelis G."/>
            <person name="Widhalm J.R."/>
            <person name="Wisecaver J.H."/>
        </authorList>
    </citation>
    <scope>NUCLEOTIDE SEQUENCE</scope>
    <source>
        <strain evidence="3">ECLA1</strain>
    </source>
</reference>
<protein>
    <submittedName>
        <fullName evidence="3">Uncharacterized protein</fullName>
    </submittedName>
</protein>
<gene>
    <name evidence="3" type="ORF">RRG08_004055</name>
</gene>
<keyword evidence="4" id="KW-1185">Reference proteome</keyword>
<feature type="compositionally biased region" description="Low complexity" evidence="1">
    <location>
        <begin position="2033"/>
        <end position="2048"/>
    </location>
</feature>
<feature type="region of interest" description="Disordered" evidence="1">
    <location>
        <begin position="2028"/>
        <end position="2048"/>
    </location>
</feature>
<keyword evidence="2" id="KW-0472">Membrane</keyword>
<evidence type="ECO:0000256" key="2">
    <source>
        <dbReference type="SAM" id="Phobius"/>
    </source>
</evidence>
<evidence type="ECO:0000313" key="3">
    <source>
        <dbReference type="EMBL" id="KAK3726961.1"/>
    </source>
</evidence>
<feature type="transmembrane region" description="Helical" evidence="2">
    <location>
        <begin position="1994"/>
        <end position="2017"/>
    </location>
</feature>
<name>A0AAE1CPN9_9GAST</name>
<sequence>MKSILLRCLKSQNACPFYEEGESANLTCSTRTQRFNKYGPRIEIGGEFQEMSYCDSNGICHNNNPTWYTASYAYNPITTRRNVTLHVKEMNRNMTKFRCYVNGTPLFAAECQANIYVRPSTPVCSDPEFVDGGAAASITCTSERVYPEAVCSALIITRNSSSVQEEDDLVSSNLTSSNKYPDDYQLTCQGRMQLEGIPENTFWIVLLFYPFIAGVQLKIPSGPASVQPLKLSASNFLEEYLMFCTGGIRLLLFLWLRVNVPKSARFTTVRRCAACELNYNKIREKSALCGATALYNPGNNNGTLLYDPEAGELKIRIGVFSSPPPRRFSLSMRHGKTANFASVSSQHYSVKYIKSTLDSMTGTIELSVATSEVMEGRQISFFSFTANNGIIGKTDFEYLFTARDDHFDYCFYYREGTSQALRCSTRTQKFNKYGPRIEINGIYEEMSYCDSDGNCHNNDPSRYTATYNYDPVTTRKNVILHVKEINRNMTRVQCFGQEIPLSVTECYLAIYVMPSTPICSDLEFVDKGTEALVTCVSDRVYPAAYCHANATARRGSFEQFVISLSTNLTSSDKYPDNYEFTCRIRLQLAGIAEDILDINVQFGPLMPDGPVESAPTSVSLVSLDLRATTLNNPSDNNQTVTFEAEELKMNISVISSPPPSRFSLLVSHNKTANFASLSSEHYSVKYIKSTDDSMIGTIELTVATSEVMEGQQISFFSFIADNGIIGKTNFEYLFTVKRTTPMVPTCDTPAFVNEGSSAIFICTAERIYSDAICNFELVTADLNLQRQPVISTVNDDSTAHPGYKKVTCRLQMSVAGNSAGDYQFRIKVTPSNNDGSFIAQTLVPSLTLRPIALYNVTDNNREFDSPVSGNLAIDIRVTGNPDPSRVTLWVKRSQSSSSVPVSSQDFQWTFVRTVESGVGVIKLIITGGLETPGVSSYILKAENRIVGESEFQYMFTVKNLDSTPMVPTCDTPAFVNEGASAIIICTAERIYSDAICNFELVTADLNLQRQPVISTVNDDSTVHPGYKKVTCRLQMSVAGNSAGDYQFRVKTLVPSLTLRPIALYNVTDNNREFDSPVSGNLAIDIRVTGNPDPSRVTLWVKRSQSSSSVPVSSQDFQWTFVRTVESGVGVIKLIITGGLETPGVSSYILKAENRIVGESEFQYMFTVKNLDSTPMVPTCDTPAFVNEADLNLQRQPVISTVNDDSTVHPGYKKVTCRLQMSVAGNSAGDYQFRVKVTPSNNDGSFIAQTLVPSLTLRPIALYNVTDNNREFDSPVSGNLAIDIRVTGNPDPSRVTLWVKRSQSSSSVPVSSQDFQWTFVRTVESGVGVIKLIITGGLETPGVSSYILKAENRIVGESEFQYMFTVKNLDSTPMVPTCDTPAFVNEGASAIIICTAERIYSDAICNFELVTADLNLQRQPVISTVNDDSTVHPGYKKVTCRLQMSVAGNSAGDYQFRVKVTPSNNDGSFIAQTLVPSLTLRPIALYNVTENNREFDSPVSGGLETPGVSSYILKAENGIVGESEFQYMFTVKNLDSTPMVRTCDTPAFVNEGASAIIICTAERIYSDAICNFELVTTDLNLQRQPVISTVNDDSTVHPGYKKVTCRLQMSVAGNSAGDYQFRVKVTPSNNDGSFIAQTLVPSLTLRPIALYNVTDNNREFDSPVSGNLAIDIRVTGNPDPSRVTLWVKRSQSSSSVPVSSQDFQWTFVRTVESGVGAIKLIITGGLETPGVSSYILKAENGIVGESEFQYMFTFKGITTPTNPICDAPVFVNGGATAVISCKSDQIYPRGTCDFTLITESLNLIKQLLISTIHDDSFEYPGYKKVTCQLQLLVTGNNAGAYQFQVKVTSTEDEKITVKALAPILDLKSIKLNDPQENNHVFEYPDSGKLVIDVHIRGNPDPNRVTLWKRQGETTNSVPISSQDFQWTFERVLESVAGVIQITISDNMVPGSFGNYALKAENGVVEDSKFQYIFAVKYPIVPVSAQVKGSDNNLPIIAGATVCGLAVVGLVIVLVIVLLRRNRRAGHTNAQQSLTGVGTSTDGSSTSGGSEPSYIYPNLAFNSDKIIPTHFVLGPSDISNLESGVYENDNWSTTE</sequence>
<dbReference type="EMBL" id="JAWDGP010007268">
    <property type="protein sequence ID" value="KAK3726961.1"/>
    <property type="molecule type" value="Genomic_DNA"/>
</dbReference>
<proteinExistence type="predicted"/>
<dbReference type="Proteomes" id="UP001283361">
    <property type="component" value="Unassembled WGS sequence"/>
</dbReference>
<comment type="caution">
    <text evidence="3">The sequence shown here is derived from an EMBL/GenBank/DDBJ whole genome shotgun (WGS) entry which is preliminary data.</text>
</comment>
<evidence type="ECO:0000256" key="1">
    <source>
        <dbReference type="SAM" id="MobiDB-lite"/>
    </source>
</evidence>
<accession>A0AAE1CPN9</accession>
<evidence type="ECO:0000313" key="4">
    <source>
        <dbReference type="Proteomes" id="UP001283361"/>
    </source>
</evidence>
<keyword evidence="2" id="KW-1133">Transmembrane helix</keyword>
<keyword evidence="2" id="KW-0812">Transmembrane</keyword>